<dbReference type="AlphaFoldDB" id="A0A094IR69"/>
<accession>A0A094IR69</accession>
<sequence length="85" mass="10001">MSKLFDLVSDERLTSCILVWERSIEYSGRPALAVPSLFSLKDFLVHHPDYEVMYFEAFQFQDADFSQNETLIDVIFTLMDSYQLH</sequence>
<proteinExistence type="predicted"/>
<name>A0A094IR69_9GAMM</name>
<organism evidence="1 2">
    <name type="scientific">Pseudidiomarina salinarum</name>
    <dbReference type="NCBI Taxonomy" id="435908"/>
    <lineage>
        <taxon>Bacteria</taxon>
        <taxon>Pseudomonadati</taxon>
        <taxon>Pseudomonadota</taxon>
        <taxon>Gammaproteobacteria</taxon>
        <taxon>Alteromonadales</taxon>
        <taxon>Idiomarinaceae</taxon>
        <taxon>Pseudidiomarina</taxon>
    </lineage>
</organism>
<protein>
    <submittedName>
        <fullName evidence="1">Uncharacterized protein</fullName>
    </submittedName>
</protein>
<comment type="caution">
    <text evidence="1">The sequence shown here is derived from an EMBL/GenBank/DDBJ whole genome shotgun (WGS) entry which is preliminary data.</text>
</comment>
<dbReference type="EMBL" id="JPER01000008">
    <property type="protein sequence ID" value="KFZ30180.1"/>
    <property type="molecule type" value="Genomic_DNA"/>
</dbReference>
<evidence type="ECO:0000313" key="1">
    <source>
        <dbReference type="EMBL" id="KFZ30180.1"/>
    </source>
</evidence>
<gene>
    <name evidence="1" type="ORF">IDSA_11500</name>
</gene>
<evidence type="ECO:0000313" key="2">
    <source>
        <dbReference type="Proteomes" id="UP000054363"/>
    </source>
</evidence>
<keyword evidence="2" id="KW-1185">Reference proteome</keyword>
<dbReference type="Proteomes" id="UP000054363">
    <property type="component" value="Unassembled WGS sequence"/>
</dbReference>
<reference evidence="1 2" key="1">
    <citation type="submission" date="2014-06" db="EMBL/GenBank/DDBJ databases">
        <title>The draft genome sequence of Idiomarina salinarum ISL-52.</title>
        <authorList>
            <person name="Du J."/>
            <person name="Shao Z."/>
        </authorList>
    </citation>
    <scope>NUCLEOTIDE SEQUENCE [LARGE SCALE GENOMIC DNA]</scope>
    <source>
        <strain evidence="1 2">ISL-52</strain>
    </source>
</reference>